<proteinExistence type="predicted"/>
<comment type="caution">
    <text evidence="1">The sequence shown here is derived from an EMBL/GenBank/DDBJ whole genome shotgun (WGS) entry which is preliminary data.</text>
</comment>
<keyword evidence="2" id="KW-1185">Reference proteome</keyword>
<dbReference type="AlphaFoldDB" id="A0A133QF66"/>
<dbReference type="STRING" id="28128.HMPREF3226_00846"/>
<dbReference type="Proteomes" id="UP000070533">
    <property type="component" value="Unassembled WGS sequence"/>
</dbReference>
<gene>
    <name evidence="1" type="ORF">HMPREF3226_00846</name>
</gene>
<dbReference type="EMBL" id="LRQG01000051">
    <property type="protein sequence ID" value="KXA41509.1"/>
    <property type="molecule type" value="Genomic_DNA"/>
</dbReference>
<evidence type="ECO:0000313" key="1">
    <source>
        <dbReference type="EMBL" id="KXA41509.1"/>
    </source>
</evidence>
<evidence type="ECO:0000313" key="2">
    <source>
        <dbReference type="Proteomes" id="UP000070533"/>
    </source>
</evidence>
<reference evidence="2" key="1">
    <citation type="submission" date="2016-01" db="EMBL/GenBank/DDBJ databases">
        <authorList>
            <person name="Mitreva M."/>
            <person name="Pepin K.H."/>
            <person name="Mihindukulasuriya K.A."/>
            <person name="Fulton R."/>
            <person name="Fronick C."/>
            <person name="O'Laughlin M."/>
            <person name="Miner T."/>
            <person name="Herter B."/>
            <person name="Rosa B.A."/>
            <person name="Cordes M."/>
            <person name="Tomlinson C."/>
            <person name="Wollam A."/>
            <person name="Palsikar V.B."/>
            <person name="Mardis E.R."/>
            <person name="Wilson R.K."/>
        </authorList>
    </citation>
    <scope>NUCLEOTIDE SEQUENCE [LARGE SCALE GENOMIC DNA]</scope>
    <source>
        <strain evidence="2">MJR7716</strain>
    </source>
</reference>
<protein>
    <submittedName>
        <fullName evidence="1">Uncharacterized protein</fullName>
    </submittedName>
</protein>
<accession>A0A133QF66</accession>
<name>A0A133QF66_9BACT</name>
<sequence length="61" mass="6813">MKRLASAVGVLEELSSAMRLPKVTYHLMKGELSSGNSLPMRKRLLSFCFSATYENSILDSF</sequence>
<organism evidence="1 2">
    <name type="scientific">Prevotella corporis</name>
    <dbReference type="NCBI Taxonomy" id="28128"/>
    <lineage>
        <taxon>Bacteria</taxon>
        <taxon>Pseudomonadati</taxon>
        <taxon>Bacteroidota</taxon>
        <taxon>Bacteroidia</taxon>
        <taxon>Bacteroidales</taxon>
        <taxon>Prevotellaceae</taxon>
        <taxon>Prevotella</taxon>
    </lineage>
</organism>